<evidence type="ECO:0000313" key="3">
    <source>
        <dbReference type="Proteomes" id="UP001431429"/>
    </source>
</evidence>
<dbReference type="Proteomes" id="UP001431429">
    <property type="component" value="Unassembled WGS sequence"/>
</dbReference>
<evidence type="ECO:0000313" key="2">
    <source>
        <dbReference type="EMBL" id="MCM2387921.1"/>
    </source>
</evidence>
<name>A0ABT0UIC9_9ACTN</name>
<reference evidence="2" key="1">
    <citation type="submission" date="2022-06" db="EMBL/GenBank/DDBJ databases">
        <title>Genome public.</title>
        <authorList>
            <person name="Sun Q."/>
        </authorList>
    </citation>
    <scope>NUCLEOTIDE SEQUENCE</scope>
    <source>
        <strain evidence="2">CWNU-1</strain>
    </source>
</reference>
<accession>A0ABT0UIC9</accession>
<dbReference type="InterPro" id="IPR000792">
    <property type="entry name" value="Tscrpt_reg_LuxR_C"/>
</dbReference>
<feature type="domain" description="HTH luxR-type" evidence="1">
    <location>
        <begin position="180"/>
        <end position="234"/>
    </location>
</feature>
<dbReference type="SUPFAM" id="SSF46894">
    <property type="entry name" value="C-terminal effector domain of the bipartite response regulators"/>
    <property type="match status" value="1"/>
</dbReference>
<dbReference type="SMART" id="SM00421">
    <property type="entry name" value="HTH_LUXR"/>
    <property type="match status" value="1"/>
</dbReference>
<protein>
    <submittedName>
        <fullName evidence="2">Transcriptional regulator</fullName>
    </submittedName>
</protein>
<gene>
    <name evidence="2" type="ORF">NBG84_06265</name>
</gene>
<dbReference type="InterPro" id="IPR036388">
    <property type="entry name" value="WH-like_DNA-bd_sf"/>
</dbReference>
<dbReference type="EMBL" id="JAMQAW010000006">
    <property type="protein sequence ID" value="MCM2387921.1"/>
    <property type="molecule type" value="Genomic_DNA"/>
</dbReference>
<keyword evidence="3" id="KW-1185">Reference proteome</keyword>
<evidence type="ECO:0000259" key="1">
    <source>
        <dbReference type="SMART" id="SM00421"/>
    </source>
</evidence>
<dbReference type="InterPro" id="IPR016032">
    <property type="entry name" value="Sig_transdc_resp-reg_C-effctor"/>
</dbReference>
<proteinExistence type="predicted"/>
<dbReference type="Gene3D" id="1.10.10.10">
    <property type="entry name" value="Winged helix-like DNA-binding domain superfamily/Winged helix DNA-binding domain"/>
    <property type="match status" value="1"/>
</dbReference>
<dbReference type="Gene3D" id="3.30.870.10">
    <property type="entry name" value="Endonuclease Chain A"/>
    <property type="match status" value="1"/>
</dbReference>
<comment type="caution">
    <text evidence="2">The sequence shown here is derived from an EMBL/GenBank/DDBJ whole genome shotgun (WGS) entry which is preliminary data.</text>
</comment>
<dbReference type="RefSeq" id="WP_250918267.1">
    <property type="nucleotide sequence ID" value="NZ_JAMQAW010000006.1"/>
</dbReference>
<sequence length="316" mass="33987">MGEEFDAALGEVRDLIDTAVSKYHEWALRSRLVVPVGPDANVVRQAIAQLIGSARHTIDVVIASETEQTVQLLAALRSLLEAEDSRVRARVVCTHAALEQDAFREFLDQGDKLQIRVARVPYLETVIVDGRMVLVRTEPGSHASLVQAQPLLEALHGLFLSAWRHGTVPCGRIDLGNADRTDLAAAILERLNAGGTDQAAARELGVSVRTYRRYVAGIMDALGTKSRFQAGVRAAEAGLLQPPHRRSVNEPQLLPSHRLAPTGGVELAAPHCPQSPSDTGLLQLAHRTAKDAVRRTVKGGARGGFNRLAPGAASCQ</sequence>
<organism evidence="2 3">
    <name type="scientific">Streptomyces albipurpureus</name>
    <dbReference type="NCBI Taxonomy" id="2897419"/>
    <lineage>
        <taxon>Bacteria</taxon>
        <taxon>Bacillati</taxon>
        <taxon>Actinomycetota</taxon>
        <taxon>Actinomycetes</taxon>
        <taxon>Kitasatosporales</taxon>
        <taxon>Streptomycetaceae</taxon>
        <taxon>Streptomyces</taxon>
    </lineage>
</organism>